<dbReference type="InterPro" id="IPR002100">
    <property type="entry name" value="TF_MADSbox"/>
</dbReference>
<evidence type="ECO:0000256" key="1">
    <source>
        <dbReference type="ARBA" id="ARBA00004123"/>
    </source>
</evidence>
<proteinExistence type="predicted"/>
<keyword evidence="3" id="KW-0238">DNA-binding</keyword>
<dbReference type="SMART" id="SM00432">
    <property type="entry name" value="MADS"/>
    <property type="match status" value="1"/>
</dbReference>
<keyword evidence="5" id="KW-0539">Nucleus</keyword>
<evidence type="ECO:0000256" key="4">
    <source>
        <dbReference type="ARBA" id="ARBA00023163"/>
    </source>
</evidence>
<evidence type="ECO:0000313" key="8">
    <source>
        <dbReference type="Proteomes" id="UP001188597"/>
    </source>
</evidence>
<dbReference type="SUPFAM" id="SSF55455">
    <property type="entry name" value="SRF-like"/>
    <property type="match status" value="1"/>
</dbReference>
<dbReference type="PROSITE" id="PS50066">
    <property type="entry name" value="MADS_BOX_2"/>
    <property type="match status" value="1"/>
</dbReference>
<name>A0AA89BG62_9ASTE</name>
<keyword evidence="2" id="KW-0805">Transcription regulation</keyword>
<dbReference type="GO" id="GO:0000978">
    <property type="term" value="F:RNA polymerase II cis-regulatory region sequence-specific DNA binding"/>
    <property type="evidence" value="ECO:0007669"/>
    <property type="project" value="TreeGrafter"/>
</dbReference>
<dbReference type="PRINTS" id="PR00404">
    <property type="entry name" value="MADSDOMAIN"/>
</dbReference>
<keyword evidence="8" id="KW-1185">Reference proteome</keyword>
<protein>
    <recommendedName>
        <fullName evidence="6">MADS-box domain-containing protein</fullName>
    </recommendedName>
</protein>
<evidence type="ECO:0000256" key="3">
    <source>
        <dbReference type="ARBA" id="ARBA00023125"/>
    </source>
</evidence>
<evidence type="ECO:0000256" key="2">
    <source>
        <dbReference type="ARBA" id="ARBA00023015"/>
    </source>
</evidence>
<dbReference type="Pfam" id="PF00319">
    <property type="entry name" value="SRF-TF"/>
    <property type="match status" value="1"/>
</dbReference>
<dbReference type="GO" id="GO:0046983">
    <property type="term" value="F:protein dimerization activity"/>
    <property type="evidence" value="ECO:0007669"/>
    <property type="project" value="InterPro"/>
</dbReference>
<gene>
    <name evidence="7" type="ORF">RJ639_026882</name>
</gene>
<comment type="caution">
    <text evidence="7">The sequence shown here is derived from an EMBL/GenBank/DDBJ whole genome shotgun (WGS) entry which is preliminary data.</text>
</comment>
<accession>A0AA89BG62</accession>
<feature type="domain" description="MADS-box" evidence="6">
    <location>
        <begin position="1"/>
        <end position="61"/>
    </location>
</feature>
<dbReference type="PANTHER" id="PTHR11945:SF629">
    <property type="entry name" value="OS02G0164450 PROTEIN"/>
    <property type="match status" value="1"/>
</dbReference>
<sequence>MGRMKLEIKKIEDNARQQMNFTKRRQGLYKKAGKLATKCGAQVVVITFSNTCNVLAYGQPAVNIVLRRYEAATGAAGRGPGSEGGDG</sequence>
<dbReference type="InterPro" id="IPR036879">
    <property type="entry name" value="TF_MADSbox_sf"/>
</dbReference>
<evidence type="ECO:0000256" key="5">
    <source>
        <dbReference type="ARBA" id="ARBA00023242"/>
    </source>
</evidence>
<reference evidence="7" key="1">
    <citation type="submission" date="2022-12" db="EMBL/GenBank/DDBJ databases">
        <title>Draft genome assemblies for two species of Escallonia (Escalloniales).</title>
        <authorList>
            <person name="Chanderbali A."/>
            <person name="Dervinis C."/>
            <person name="Anghel I."/>
            <person name="Soltis D."/>
            <person name="Soltis P."/>
            <person name="Zapata F."/>
        </authorList>
    </citation>
    <scope>NUCLEOTIDE SEQUENCE</scope>
    <source>
        <strain evidence="7">UCBG64.0493</strain>
        <tissue evidence="7">Leaf</tissue>
    </source>
</reference>
<comment type="subcellular location">
    <subcellularLocation>
        <location evidence="1">Nucleus</location>
    </subcellularLocation>
</comment>
<dbReference type="GO" id="GO:0005634">
    <property type="term" value="C:nucleus"/>
    <property type="evidence" value="ECO:0007669"/>
    <property type="project" value="UniProtKB-SubCell"/>
</dbReference>
<dbReference type="Proteomes" id="UP001188597">
    <property type="component" value="Unassembled WGS sequence"/>
</dbReference>
<dbReference type="GO" id="GO:0000981">
    <property type="term" value="F:DNA-binding transcription factor activity, RNA polymerase II-specific"/>
    <property type="evidence" value="ECO:0007669"/>
    <property type="project" value="TreeGrafter"/>
</dbReference>
<keyword evidence="4" id="KW-0804">Transcription</keyword>
<dbReference type="EMBL" id="JAVXUP010000042">
    <property type="protein sequence ID" value="KAK3041085.1"/>
    <property type="molecule type" value="Genomic_DNA"/>
</dbReference>
<dbReference type="AlphaFoldDB" id="A0AA89BG62"/>
<evidence type="ECO:0000313" key="7">
    <source>
        <dbReference type="EMBL" id="KAK3041085.1"/>
    </source>
</evidence>
<dbReference type="PANTHER" id="PTHR11945">
    <property type="entry name" value="MADS BOX PROTEIN"/>
    <property type="match status" value="1"/>
</dbReference>
<evidence type="ECO:0000259" key="6">
    <source>
        <dbReference type="PROSITE" id="PS50066"/>
    </source>
</evidence>
<organism evidence="7 8">
    <name type="scientific">Escallonia herrerae</name>
    <dbReference type="NCBI Taxonomy" id="1293975"/>
    <lineage>
        <taxon>Eukaryota</taxon>
        <taxon>Viridiplantae</taxon>
        <taxon>Streptophyta</taxon>
        <taxon>Embryophyta</taxon>
        <taxon>Tracheophyta</taxon>
        <taxon>Spermatophyta</taxon>
        <taxon>Magnoliopsida</taxon>
        <taxon>eudicotyledons</taxon>
        <taxon>Gunneridae</taxon>
        <taxon>Pentapetalae</taxon>
        <taxon>asterids</taxon>
        <taxon>campanulids</taxon>
        <taxon>Escalloniales</taxon>
        <taxon>Escalloniaceae</taxon>
        <taxon>Escallonia</taxon>
    </lineage>
</organism>
<dbReference type="Gene3D" id="3.40.1810.10">
    <property type="entry name" value="Transcription factor, MADS-box"/>
    <property type="match status" value="1"/>
</dbReference>